<evidence type="ECO:0000313" key="10">
    <source>
        <dbReference type="EMBL" id="CAG2185148.1"/>
    </source>
</evidence>
<feature type="domain" description="RING-type" evidence="9">
    <location>
        <begin position="639"/>
        <end position="680"/>
    </location>
</feature>
<reference evidence="10" key="1">
    <citation type="submission" date="2021-03" db="EMBL/GenBank/DDBJ databases">
        <authorList>
            <person name="Bekaert M."/>
        </authorList>
    </citation>
    <scope>NUCLEOTIDE SEQUENCE</scope>
</reference>
<evidence type="ECO:0000256" key="5">
    <source>
        <dbReference type="ARBA" id="ARBA00022989"/>
    </source>
</evidence>
<sequence>MTERKLRMTHADKTPGSLKLQSIKRKADDPPSYNDAIRFKSDHNTFPDKLFKSDRNEFTCLKAIFGIFSGILTGGILFVLLIYSFGFALDIAGYISIGVTALACLGLALSVHVRCIVVLMIPSLFTGRGRVAILAVILGLLLSRPIKNISINTSEVSRSMACSTELFQNQSHSLRQQLQVPIEQIKEALGKQAEDIKRLGTAIDKAIGPIYKALVAVKNGVKLVSGALDTASQECDKVMNGVYYDCVRELNKAYSACKNTLNDVKKYVPGLDLTPICKILDIEQVCVIVKPSFVCSPVKTLDNAAEKLAESAVNLVKEVNKWFQLNIIKKSQIDNVYNASKTAKELIAEVDAALTDKKITFTYIVEIMSKLLALSLLLLLTQSFFYLKNYLAKDEFDNIYITSQFKGYDSETREKGQQGVLPLQKKEKKLYTDSTSFMMSPKERSQSLMGISQLLLHVLLSALIVFLNYVLFYILFLVNRYGQVNVEVTGKSKINLKVRGGQMATLINTFINNINIENTYEASYNTTVCLPSPTPPDATDIPVLCSAYAAALLLVLLQAYGARYNRKICAFYYPEQEKERIAFLQKKILYNRKGRHTFIKQHVTSLKKQKIAEQKMSVKQMLSAICPCFKVEKTDLKFCMNCGANQRSSCTLQACKNMDCDGTYCLECFYDFERICPICRK</sequence>
<dbReference type="PROSITE" id="PS50089">
    <property type="entry name" value="ZF_RING_2"/>
    <property type="match status" value="1"/>
</dbReference>
<organism evidence="10 11">
    <name type="scientific">Mytilus edulis</name>
    <name type="common">Blue mussel</name>
    <dbReference type="NCBI Taxonomy" id="6550"/>
    <lineage>
        <taxon>Eukaryota</taxon>
        <taxon>Metazoa</taxon>
        <taxon>Spiralia</taxon>
        <taxon>Lophotrochozoa</taxon>
        <taxon>Mollusca</taxon>
        <taxon>Bivalvia</taxon>
        <taxon>Autobranchia</taxon>
        <taxon>Pteriomorphia</taxon>
        <taxon>Mytilida</taxon>
        <taxon>Mytiloidea</taxon>
        <taxon>Mytilidae</taxon>
        <taxon>Mytilinae</taxon>
        <taxon>Mytilus</taxon>
    </lineage>
</organism>
<dbReference type="EMBL" id="CAJPWZ010000070">
    <property type="protein sequence ID" value="CAG2185148.1"/>
    <property type="molecule type" value="Genomic_DNA"/>
</dbReference>
<name>A0A8S3PMX8_MYTED</name>
<evidence type="ECO:0000256" key="2">
    <source>
        <dbReference type="ARBA" id="ARBA00022692"/>
    </source>
</evidence>
<evidence type="ECO:0000256" key="7">
    <source>
        <dbReference type="PROSITE-ProRule" id="PRU00175"/>
    </source>
</evidence>
<evidence type="ECO:0000256" key="1">
    <source>
        <dbReference type="ARBA" id="ARBA00004141"/>
    </source>
</evidence>
<dbReference type="InterPro" id="IPR051856">
    <property type="entry name" value="CSR-E3_Ligase_Protein"/>
</dbReference>
<evidence type="ECO:0000313" key="11">
    <source>
        <dbReference type="Proteomes" id="UP000683360"/>
    </source>
</evidence>
<feature type="transmembrane region" description="Helical" evidence="8">
    <location>
        <begin position="454"/>
        <end position="476"/>
    </location>
</feature>
<keyword evidence="5 8" id="KW-1133">Transmembrane helix</keyword>
<dbReference type="Proteomes" id="UP000683360">
    <property type="component" value="Unassembled WGS sequence"/>
</dbReference>
<evidence type="ECO:0000256" key="3">
    <source>
        <dbReference type="ARBA" id="ARBA00022771"/>
    </source>
</evidence>
<keyword evidence="4" id="KW-0862">Zinc</keyword>
<dbReference type="PANTHER" id="PTHR21041">
    <property type="entry name" value="DENDRITIC CELL-SPECIFIC TRANSMEMBRANE PROTEIN"/>
    <property type="match status" value="1"/>
</dbReference>
<keyword evidence="6 8" id="KW-0472">Membrane</keyword>
<dbReference type="InterPro" id="IPR001841">
    <property type="entry name" value="Znf_RING"/>
</dbReference>
<evidence type="ECO:0000256" key="6">
    <source>
        <dbReference type="ARBA" id="ARBA00023136"/>
    </source>
</evidence>
<feature type="transmembrane region" description="Helical" evidence="8">
    <location>
        <begin position="63"/>
        <end position="85"/>
    </location>
</feature>
<dbReference type="AlphaFoldDB" id="A0A8S3PMX8"/>
<dbReference type="Pfam" id="PF26039">
    <property type="entry name" value="Dcst2"/>
    <property type="match status" value="1"/>
</dbReference>
<dbReference type="OrthoDB" id="6148521at2759"/>
<keyword evidence="3 7" id="KW-0863">Zinc-finger</keyword>
<feature type="transmembrane region" description="Helical" evidence="8">
    <location>
        <begin position="367"/>
        <end position="387"/>
    </location>
</feature>
<comment type="subcellular location">
    <subcellularLocation>
        <location evidence="1">Membrane</location>
        <topology evidence="1">Multi-pass membrane protein</topology>
    </subcellularLocation>
</comment>
<evidence type="ECO:0000259" key="9">
    <source>
        <dbReference type="PROSITE" id="PS50089"/>
    </source>
</evidence>
<feature type="transmembrane region" description="Helical" evidence="8">
    <location>
        <begin position="91"/>
        <end position="109"/>
    </location>
</feature>
<dbReference type="InterPro" id="IPR012858">
    <property type="entry name" value="DC_STAMP-like"/>
</dbReference>
<proteinExistence type="predicted"/>
<accession>A0A8S3PMX8</accession>
<keyword evidence="2 8" id="KW-0812">Transmembrane</keyword>
<protein>
    <recommendedName>
        <fullName evidence="9">RING-type domain-containing protein</fullName>
    </recommendedName>
</protein>
<keyword evidence="3 7" id="KW-0479">Metal-binding</keyword>
<evidence type="ECO:0000256" key="8">
    <source>
        <dbReference type="SAM" id="Phobius"/>
    </source>
</evidence>
<feature type="transmembrane region" description="Helical" evidence="8">
    <location>
        <begin position="541"/>
        <end position="560"/>
    </location>
</feature>
<comment type="caution">
    <text evidence="10">The sequence shown here is derived from an EMBL/GenBank/DDBJ whole genome shotgun (WGS) entry which is preliminary data.</text>
</comment>
<gene>
    <name evidence="10" type="ORF">MEDL_769</name>
</gene>
<keyword evidence="11" id="KW-1185">Reference proteome</keyword>
<dbReference type="GO" id="GO:0008270">
    <property type="term" value="F:zinc ion binding"/>
    <property type="evidence" value="ECO:0007669"/>
    <property type="project" value="UniProtKB-KW"/>
</dbReference>
<feature type="transmembrane region" description="Helical" evidence="8">
    <location>
        <begin position="116"/>
        <end position="142"/>
    </location>
</feature>
<dbReference type="Pfam" id="PF26037">
    <property type="entry name" value="zf-RING_DCST1_C"/>
    <property type="match status" value="1"/>
</dbReference>
<dbReference type="GO" id="GO:0016020">
    <property type="term" value="C:membrane"/>
    <property type="evidence" value="ECO:0007669"/>
    <property type="project" value="UniProtKB-SubCell"/>
</dbReference>
<dbReference type="InterPro" id="IPR058842">
    <property type="entry name" value="DCST1_C"/>
</dbReference>
<dbReference type="Pfam" id="PF07782">
    <property type="entry name" value="DC_STAMP"/>
    <property type="match status" value="1"/>
</dbReference>
<dbReference type="PANTHER" id="PTHR21041:SF9">
    <property type="entry name" value="DENDRITIC CELL-SPECIFIC TRANSMEMBRANE PROTEIN-LIKE DOMAIN-CONTAINING PROTEIN"/>
    <property type="match status" value="1"/>
</dbReference>
<evidence type="ECO:0000256" key="4">
    <source>
        <dbReference type="ARBA" id="ARBA00022833"/>
    </source>
</evidence>